<keyword evidence="1" id="KW-0472">Membrane</keyword>
<gene>
    <name evidence="2" type="ORF">NNL22_08655</name>
</gene>
<keyword evidence="1" id="KW-1133">Transmembrane helix</keyword>
<evidence type="ECO:0000256" key="1">
    <source>
        <dbReference type="SAM" id="Phobius"/>
    </source>
</evidence>
<feature type="transmembrane region" description="Helical" evidence="1">
    <location>
        <begin position="365"/>
        <end position="384"/>
    </location>
</feature>
<dbReference type="AlphaFoldDB" id="A0A9E8HM42"/>
<reference evidence="2" key="1">
    <citation type="submission" date="2022-07" db="EMBL/GenBank/DDBJ databases">
        <title>Alkalimarinus sp. nov., isolated from gut of a Alitta virens.</title>
        <authorList>
            <person name="Yang A.I."/>
            <person name="Shin N.-R."/>
        </authorList>
    </citation>
    <scope>NUCLEOTIDE SEQUENCE</scope>
    <source>
        <strain evidence="2">FA028</strain>
    </source>
</reference>
<dbReference type="EMBL" id="CP101527">
    <property type="protein sequence ID" value="UZW76637.1"/>
    <property type="molecule type" value="Genomic_DNA"/>
</dbReference>
<keyword evidence="1" id="KW-0812">Transmembrane</keyword>
<dbReference type="Proteomes" id="UP001164472">
    <property type="component" value="Chromosome"/>
</dbReference>
<protein>
    <recommendedName>
        <fullName evidence="4">CHASE2 domain-containing protein</fullName>
    </recommendedName>
</protein>
<evidence type="ECO:0000313" key="2">
    <source>
        <dbReference type="EMBL" id="UZW76637.1"/>
    </source>
</evidence>
<accession>A0A9E8HM42</accession>
<evidence type="ECO:0000313" key="3">
    <source>
        <dbReference type="Proteomes" id="UP001164472"/>
    </source>
</evidence>
<proteinExistence type="predicted"/>
<evidence type="ECO:0008006" key="4">
    <source>
        <dbReference type="Google" id="ProtNLM"/>
    </source>
</evidence>
<name>A0A9E8HM42_9ALTE</name>
<dbReference type="RefSeq" id="WP_251812423.1">
    <property type="nucleotide sequence ID" value="NZ_CP101527.1"/>
</dbReference>
<feature type="transmembrane region" description="Helical" evidence="1">
    <location>
        <begin position="390"/>
        <end position="412"/>
    </location>
</feature>
<dbReference type="KEGG" id="asem:NNL22_08655"/>
<sequence length="978" mass="111169">MAQYPEAKFTSTINRYFKRWLIAVFDYIKPFSLILHKVIETLLGVQFKSKKRSDFNSANSGLHAITQKADWTKIIASLLMACFLVLINLTDTLRLPELLVYDKLVFHSYAKPQSNHVLLLQVEPLEQISTPEFIDAIMQGLLAQSPSKIVLMHPLKAFDQNQLKKWLGHHQIVYAPTVNKRLEDGGAVGYQYEEIPSTAPPLGFTLPSTSSFGITRTTPLELETDRETLTAFQTLIARTDSSAQTDSSARPNSNGDSIFINFNQGSQPIPKYDAEKLILHGVIEDLVRDKVVLITPPIKNVTTGLTTPYNNYAEPLAPSLVQAMALNTLINQTDIAMLEPWQTAIVCLVLFFFYLFTFQWLNIRLGVIIIITSSALLLLIDWYLVSFHYFYLPVFSFIVSIIAALSTAIPLLRITEQSIIETLRFDILSLLKSKKTPHSFYQVDDPWNHIIVFINQHLLLNRSILLERVENDHRVKEIKSLGCSISDIAERRRDYQRYPYNQSLQQQIPLDLENRHYFKESFEGEKQYLIPLRFGEEVLGFWAFTVIPDNHWDQKKFFSNINIFAKQIAHLIHNRQTFTYEDQINSKLVTKLLNFNLGLNDHKALKTAVDGLEHRLRVMEGIFDGMSSAAILYDLFGQIVSSNHLMDQLARESHFSIYDLTSLDLISQACGISQDEAKRRLRHVVMHSASIDLPLADLIESRQYLLRIRPIKPHYQTTSAVNDNALPFELSGILFEFINVTPIQQRFTTDIVAYENLYSILRNDLSSLSLCQLQLSLSPDSNQQLMTQMSQTLQHSSEILSNAEKLLNDASNNQAPTGKLLHPLPILKRALLDFKEPTAQAKLSFNTVLPAFTSLIFIAEDALDYLLKQSLNLLIDDAIPETDIKITLIEQQRQDDIMHSGSIMITMSNSGYGIPQKELSAPRVDTSYIETDSLSLFKKAVTEVQSWKVNVVSTSEVGSGFEINIELPVINFYKSAET</sequence>
<keyword evidence="3" id="KW-1185">Reference proteome</keyword>
<organism evidence="2 3">
    <name type="scientific">Alkalimarinus sediminis</name>
    <dbReference type="NCBI Taxonomy" id="1632866"/>
    <lineage>
        <taxon>Bacteria</taxon>
        <taxon>Pseudomonadati</taxon>
        <taxon>Pseudomonadota</taxon>
        <taxon>Gammaproteobacteria</taxon>
        <taxon>Alteromonadales</taxon>
        <taxon>Alteromonadaceae</taxon>
        <taxon>Alkalimarinus</taxon>
    </lineage>
</organism>